<evidence type="ECO:0000313" key="8">
    <source>
        <dbReference type="EMBL" id="OIR13688.1"/>
    </source>
</evidence>
<reference evidence="8 9" key="1">
    <citation type="submission" date="2016-08" db="EMBL/GenBank/DDBJ databases">
        <title>New Insights into Marine Group III Euryarchaeota, from dark to light.</title>
        <authorList>
            <person name="Haro-Moreno J.M."/>
            <person name="Rodriguez-Valera F."/>
            <person name="Lopez-Garcia P."/>
            <person name="Moreira D."/>
            <person name="Martin-Cuadrado A.B."/>
        </authorList>
    </citation>
    <scope>NUCLEOTIDE SEQUENCE [LARGE SCALE GENOMIC DNA]</scope>
    <source>
        <strain evidence="8">CG-Bathy1</strain>
    </source>
</reference>
<dbReference type="EMBL" id="MIYU01000022">
    <property type="protein sequence ID" value="OIR13688.1"/>
    <property type="molecule type" value="Genomic_DNA"/>
</dbReference>
<comment type="similarity">
    <text evidence="2">Belongs to the cysteine synthase/cystathionine beta-synthase family.</text>
</comment>
<dbReference type="PANTHER" id="PTHR10314">
    <property type="entry name" value="CYSTATHIONINE BETA-SYNTHASE"/>
    <property type="match status" value="1"/>
</dbReference>
<keyword evidence="3" id="KW-0028">Amino-acid biosynthesis</keyword>
<evidence type="ECO:0000313" key="9">
    <source>
        <dbReference type="Proteomes" id="UP000183815"/>
    </source>
</evidence>
<evidence type="ECO:0000256" key="5">
    <source>
        <dbReference type="ARBA" id="ARBA00022898"/>
    </source>
</evidence>
<dbReference type="AlphaFoldDB" id="A0A1J5TBT8"/>
<name>A0A1J5TBT8_9ARCH</name>
<evidence type="ECO:0000256" key="3">
    <source>
        <dbReference type="ARBA" id="ARBA00022605"/>
    </source>
</evidence>
<dbReference type="GO" id="GO:0016740">
    <property type="term" value="F:transferase activity"/>
    <property type="evidence" value="ECO:0007669"/>
    <property type="project" value="UniProtKB-KW"/>
</dbReference>
<evidence type="ECO:0000259" key="7">
    <source>
        <dbReference type="Pfam" id="PF00291"/>
    </source>
</evidence>
<keyword evidence="4" id="KW-0808">Transferase</keyword>
<accession>A0A1J5TBT8</accession>
<feature type="domain" description="Tryptophan synthase beta chain-like PALP" evidence="7">
    <location>
        <begin position="4"/>
        <end position="271"/>
    </location>
</feature>
<sequence>MSKNLYAKLESSNPSGSIKDRMAKHLLDLAEERGDIKKSGTIIEATSGNTGIAFSMLAAERGYRMIAVMPKNMSEERKVMIRSFGGEIFEVGNNDFAGALEYRDQLVKEMGAYCPNQFENIDNIDCHYSTTGQEIIRQVADLNLNQNISAFVAGTGTGGTLMGVREALIEVFPDVQIVAVEPTESAVMSGGEPGEHMIQGIGDGFIPPIVDMNLVDEVVAVSSEDSIARIRKLTKELGLMVGISSGAHILAAERYIEKHQPEGLVISILCDRQERYFSLLSQH</sequence>
<keyword evidence="6" id="KW-0198">Cysteine biosynthesis</keyword>
<dbReference type="PROSITE" id="PS00901">
    <property type="entry name" value="CYS_SYNTHASE"/>
    <property type="match status" value="1"/>
</dbReference>
<comment type="cofactor">
    <cofactor evidence="1">
        <name>pyridoxal 5'-phosphate</name>
        <dbReference type="ChEBI" id="CHEBI:597326"/>
    </cofactor>
</comment>
<dbReference type="InterPro" id="IPR001216">
    <property type="entry name" value="P-phosphate_BS"/>
</dbReference>
<dbReference type="GO" id="GO:0006535">
    <property type="term" value="P:cysteine biosynthetic process from serine"/>
    <property type="evidence" value="ECO:0007669"/>
    <property type="project" value="InterPro"/>
</dbReference>
<dbReference type="InterPro" id="IPR050214">
    <property type="entry name" value="Cys_Synth/Cystath_Beta-Synth"/>
</dbReference>
<dbReference type="SUPFAM" id="SSF53686">
    <property type="entry name" value="Tryptophan synthase beta subunit-like PLP-dependent enzymes"/>
    <property type="match status" value="1"/>
</dbReference>
<gene>
    <name evidence="8" type="ORF">BEU04_03585</name>
</gene>
<dbReference type="Gene3D" id="3.40.50.1100">
    <property type="match status" value="2"/>
</dbReference>
<dbReference type="Proteomes" id="UP000183815">
    <property type="component" value="Unassembled WGS sequence"/>
</dbReference>
<evidence type="ECO:0000256" key="4">
    <source>
        <dbReference type="ARBA" id="ARBA00022679"/>
    </source>
</evidence>
<organism evidence="8 9">
    <name type="scientific">Marine Group III euryarchaeote CG-Bathy1</name>
    <dbReference type="NCBI Taxonomy" id="1889001"/>
    <lineage>
        <taxon>Archaea</taxon>
        <taxon>Methanobacteriati</taxon>
        <taxon>Thermoplasmatota</taxon>
        <taxon>Thermoplasmata</taxon>
        <taxon>Candidatus Thermoprofundales</taxon>
    </lineage>
</organism>
<dbReference type="FunFam" id="3.40.50.1100:FF:000006">
    <property type="entry name" value="Cysteine synthase"/>
    <property type="match status" value="1"/>
</dbReference>
<protein>
    <recommendedName>
        <fullName evidence="7">Tryptophan synthase beta chain-like PALP domain-containing protein</fullName>
    </recommendedName>
</protein>
<dbReference type="Pfam" id="PF00291">
    <property type="entry name" value="PALP"/>
    <property type="match status" value="1"/>
</dbReference>
<proteinExistence type="inferred from homology"/>
<evidence type="ECO:0000256" key="6">
    <source>
        <dbReference type="ARBA" id="ARBA00023192"/>
    </source>
</evidence>
<dbReference type="CDD" id="cd01561">
    <property type="entry name" value="CBS_like"/>
    <property type="match status" value="1"/>
</dbReference>
<evidence type="ECO:0000256" key="2">
    <source>
        <dbReference type="ARBA" id="ARBA00007103"/>
    </source>
</evidence>
<dbReference type="InterPro" id="IPR001926">
    <property type="entry name" value="TrpB-like_PALP"/>
</dbReference>
<keyword evidence="5" id="KW-0663">Pyridoxal phosphate</keyword>
<evidence type="ECO:0000256" key="1">
    <source>
        <dbReference type="ARBA" id="ARBA00001933"/>
    </source>
</evidence>
<comment type="caution">
    <text evidence="8">The sequence shown here is derived from an EMBL/GenBank/DDBJ whole genome shotgun (WGS) entry which is preliminary data.</text>
</comment>
<dbReference type="InterPro" id="IPR036052">
    <property type="entry name" value="TrpB-like_PALP_sf"/>
</dbReference>